<organism evidence="2 3">
    <name type="scientific">Elysia marginata</name>
    <dbReference type="NCBI Taxonomy" id="1093978"/>
    <lineage>
        <taxon>Eukaryota</taxon>
        <taxon>Metazoa</taxon>
        <taxon>Spiralia</taxon>
        <taxon>Lophotrochozoa</taxon>
        <taxon>Mollusca</taxon>
        <taxon>Gastropoda</taxon>
        <taxon>Heterobranchia</taxon>
        <taxon>Euthyneura</taxon>
        <taxon>Panpulmonata</taxon>
        <taxon>Sacoglossa</taxon>
        <taxon>Placobranchoidea</taxon>
        <taxon>Plakobranchidae</taxon>
        <taxon>Elysia</taxon>
    </lineage>
</organism>
<dbReference type="EMBL" id="BMAT01004923">
    <property type="protein sequence ID" value="GFR83562.1"/>
    <property type="molecule type" value="Genomic_DNA"/>
</dbReference>
<keyword evidence="3" id="KW-1185">Reference proteome</keyword>
<evidence type="ECO:0000313" key="3">
    <source>
        <dbReference type="Proteomes" id="UP000762676"/>
    </source>
</evidence>
<sequence length="115" mass="12082">MGLAQNTDNPPQVYGTYKKDFANAAVTPAVLLGCHQGATIPILPAPCVTRGCPKLAQHLHDSGTQSHTPQMNSIRGSSKRKAISKSGGQVNTAAAVHSVMVKDTGRGPMQNYCIL</sequence>
<dbReference type="Proteomes" id="UP000762676">
    <property type="component" value="Unassembled WGS sequence"/>
</dbReference>
<proteinExistence type="predicted"/>
<gene>
    <name evidence="2" type="ORF">ElyMa_002394500</name>
</gene>
<protein>
    <submittedName>
        <fullName evidence="2">Uncharacterized protein</fullName>
    </submittedName>
</protein>
<dbReference type="AlphaFoldDB" id="A0AAV4GD07"/>
<reference evidence="2 3" key="1">
    <citation type="journal article" date="2021" name="Elife">
        <title>Chloroplast acquisition without the gene transfer in kleptoplastic sea slugs, Plakobranchus ocellatus.</title>
        <authorList>
            <person name="Maeda T."/>
            <person name="Takahashi S."/>
            <person name="Yoshida T."/>
            <person name="Shimamura S."/>
            <person name="Takaki Y."/>
            <person name="Nagai Y."/>
            <person name="Toyoda A."/>
            <person name="Suzuki Y."/>
            <person name="Arimoto A."/>
            <person name="Ishii H."/>
            <person name="Satoh N."/>
            <person name="Nishiyama T."/>
            <person name="Hasebe M."/>
            <person name="Maruyama T."/>
            <person name="Minagawa J."/>
            <person name="Obokata J."/>
            <person name="Shigenobu S."/>
        </authorList>
    </citation>
    <scope>NUCLEOTIDE SEQUENCE [LARGE SCALE GENOMIC DNA]</scope>
</reference>
<feature type="compositionally biased region" description="Polar residues" evidence="1">
    <location>
        <begin position="62"/>
        <end position="76"/>
    </location>
</feature>
<evidence type="ECO:0000313" key="2">
    <source>
        <dbReference type="EMBL" id="GFR83562.1"/>
    </source>
</evidence>
<name>A0AAV4GD07_9GAST</name>
<feature type="region of interest" description="Disordered" evidence="1">
    <location>
        <begin position="59"/>
        <end position="89"/>
    </location>
</feature>
<comment type="caution">
    <text evidence="2">The sequence shown here is derived from an EMBL/GenBank/DDBJ whole genome shotgun (WGS) entry which is preliminary data.</text>
</comment>
<accession>A0AAV4GD07</accession>
<evidence type="ECO:0000256" key="1">
    <source>
        <dbReference type="SAM" id="MobiDB-lite"/>
    </source>
</evidence>